<organism evidence="1 3">
    <name type="scientific">Chryseobacterium daecheongense</name>
    <dbReference type="NCBI Taxonomy" id="192389"/>
    <lineage>
        <taxon>Bacteria</taxon>
        <taxon>Pseudomonadati</taxon>
        <taxon>Bacteroidota</taxon>
        <taxon>Flavobacteriia</taxon>
        <taxon>Flavobacteriales</taxon>
        <taxon>Weeksellaceae</taxon>
        <taxon>Chryseobacterium group</taxon>
        <taxon>Chryseobacterium</taxon>
    </lineage>
</organism>
<dbReference type="OrthoDB" id="1254850at2"/>
<dbReference type="AlphaFoldDB" id="A0A3N0W529"/>
<dbReference type="Proteomes" id="UP000269375">
    <property type="component" value="Unassembled WGS sequence"/>
</dbReference>
<name>A0A3N0W529_9FLAO</name>
<accession>A0A3N0W529</accession>
<evidence type="ECO:0000313" key="1">
    <source>
        <dbReference type="EMBL" id="ROI00170.1"/>
    </source>
</evidence>
<gene>
    <name evidence="2" type="ORF">BCF50_0648</name>
    <name evidence="1" type="ORF">EGI05_04605</name>
</gene>
<reference evidence="1" key="1">
    <citation type="submission" date="2018-11" db="EMBL/GenBank/DDBJ databases">
        <title>Proposal to divide the Flavobacteriaceae and reorganize its genera based on Amino Acid Identity values calculated from whole genome sequences.</title>
        <authorList>
            <person name="Nicholson A.C."/>
            <person name="Gulvik C.A."/>
            <person name="Whitney A.M."/>
            <person name="Humrighouse B.W."/>
            <person name="Bell M."/>
            <person name="Holmes B."/>
            <person name="Steigerwalt A."/>
            <person name="Villarma A."/>
            <person name="Sheth M."/>
            <person name="Batra D."/>
            <person name="Pryor J."/>
            <person name="Bernardet J.-F."/>
            <person name="Hugo C."/>
            <person name="Kampfer P."/>
            <person name="Newman J."/>
            <person name="Mcquiston J.R."/>
        </authorList>
    </citation>
    <scope>NUCLEOTIDE SEQUENCE</scope>
    <source>
        <strain evidence="1">DSM 15235</strain>
    </source>
</reference>
<dbReference type="EMBL" id="RJTX01000001">
    <property type="protein sequence ID" value="ROI00170.1"/>
    <property type="molecule type" value="Genomic_DNA"/>
</dbReference>
<reference evidence="2 4" key="2">
    <citation type="submission" date="2019-03" db="EMBL/GenBank/DDBJ databases">
        <title>Genomic Encyclopedia of Archaeal and Bacterial Type Strains, Phase II (KMG-II): from individual species to whole genera.</title>
        <authorList>
            <person name="Goeker M."/>
        </authorList>
    </citation>
    <scope>NUCLEOTIDE SEQUENCE [LARGE SCALE GENOMIC DNA]</scope>
    <source>
        <strain evidence="2 4">DSM 15235</strain>
    </source>
</reference>
<evidence type="ECO:0000313" key="2">
    <source>
        <dbReference type="EMBL" id="TDX94877.1"/>
    </source>
</evidence>
<evidence type="ECO:0000313" key="4">
    <source>
        <dbReference type="Proteomes" id="UP000295709"/>
    </source>
</evidence>
<proteinExistence type="predicted"/>
<protein>
    <submittedName>
        <fullName evidence="1">Uncharacterized protein</fullName>
    </submittedName>
</protein>
<comment type="caution">
    <text evidence="1">The sequence shown here is derived from an EMBL/GenBank/DDBJ whole genome shotgun (WGS) entry which is preliminary data.</text>
</comment>
<dbReference type="Proteomes" id="UP000295709">
    <property type="component" value="Unassembled WGS sequence"/>
</dbReference>
<dbReference type="EMBL" id="SOQW01000001">
    <property type="protein sequence ID" value="TDX94877.1"/>
    <property type="molecule type" value="Genomic_DNA"/>
</dbReference>
<sequence length="196" mass="20830">MKINILILNVLIPGCLLSQVGINTTSPTKTLDVNGEVRIRTLNNVSLPNVMYLVAADSQGNLSRATPFDTMYSSGIYVSSITNNQWSNIRMSTKGTRLDFVGRAAMGSGIDFTFSVFYDYGAGFSIISSPVIEGGSSINVSGISATSFRVSITSGATTENFLFTISVPSSDLANIVASNINGIVMKGTFVSEHNMS</sequence>
<dbReference type="RefSeq" id="WP_134197367.1">
    <property type="nucleotide sequence ID" value="NZ_RJTX01000001.1"/>
</dbReference>
<keyword evidence="4" id="KW-1185">Reference proteome</keyword>
<evidence type="ECO:0000313" key="3">
    <source>
        <dbReference type="Proteomes" id="UP000269375"/>
    </source>
</evidence>